<dbReference type="EMBL" id="JACCFM010000001">
    <property type="protein sequence ID" value="NYJ20239.1"/>
    <property type="molecule type" value="Genomic_DNA"/>
</dbReference>
<dbReference type="RefSeq" id="WP_179578877.1">
    <property type="nucleotide sequence ID" value="NZ_JACCFM010000001.1"/>
</dbReference>
<dbReference type="AlphaFoldDB" id="A0A7Z0J6S5"/>
<feature type="domain" description="Glycosyltransferase 2-like" evidence="4">
    <location>
        <begin position="11"/>
        <end position="146"/>
    </location>
</feature>
<comment type="caution">
    <text evidence="5">The sequence shown here is derived from an EMBL/GenBank/DDBJ whole genome shotgun (WGS) entry which is preliminary data.</text>
</comment>
<reference evidence="5 6" key="1">
    <citation type="submission" date="2020-07" db="EMBL/GenBank/DDBJ databases">
        <title>Sequencing the genomes of 1000 actinobacteria strains.</title>
        <authorList>
            <person name="Klenk H.-P."/>
        </authorList>
    </citation>
    <scope>NUCLEOTIDE SEQUENCE [LARGE SCALE GENOMIC DNA]</scope>
    <source>
        <strain evidence="5 6">LI1</strain>
    </source>
</reference>
<evidence type="ECO:0000259" key="4">
    <source>
        <dbReference type="Pfam" id="PF00535"/>
    </source>
</evidence>
<evidence type="ECO:0000313" key="5">
    <source>
        <dbReference type="EMBL" id="NYJ20239.1"/>
    </source>
</evidence>
<gene>
    <name evidence="5" type="ORF">HNR05_002030</name>
</gene>
<accession>A0A7Z0J6S5</accession>
<organism evidence="5 6">
    <name type="scientific">Glaciibacter psychrotolerans</name>
    <dbReference type="NCBI Taxonomy" id="670054"/>
    <lineage>
        <taxon>Bacteria</taxon>
        <taxon>Bacillati</taxon>
        <taxon>Actinomycetota</taxon>
        <taxon>Actinomycetes</taxon>
        <taxon>Micrococcales</taxon>
        <taxon>Microbacteriaceae</taxon>
        <taxon>Glaciibacter</taxon>
    </lineage>
</organism>
<dbReference type="CDD" id="cd04196">
    <property type="entry name" value="GT_2_like_d"/>
    <property type="match status" value="1"/>
</dbReference>
<dbReference type="Proteomes" id="UP000537260">
    <property type="component" value="Unassembled WGS sequence"/>
</dbReference>
<proteinExistence type="inferred from homology"/>
<evidence type="ECO:0000256" key="2">
    <source>
        <dbReference type="ARBA" id="ARBA00022676"/>
    </source>
</evidence>
<dbReference type="GO" id="GO:0016757">
    <property type="term" value="F:glycosyltransferase activity"/>
    <property type="evidence" value="ECO:0007669"/>
    <property type="project" value="UniProtKB-KW"/>
</dbReference>
<keyword evidence="6" id="KW-1185">Reference proteome</keyword>
<dbReference type="InterPro" id="IPR001173">
    <property type="entry name" value="Glyco_trans_2-like"/>
</dbReference>
<protein>
    <submittedName>
        <fullName evidence="5">Glycosyltransferase involved in cell wall biosynthesis</fullName>
    </submittedName>
</protein>
<evidence type="ECO:0000256" key="1">
    <source>
        <dbReference type="ARBA" id="ARBA00006739"/>
    </source>
</evidence>
<dbReference type="InterPro" id="IPR029044">
    <property type="entry name" value="Nucleotide-diphossugar_trans"/>
</dbReference>
<keyword evidence="3 5" id="KW-0808">Transferase</keyword>
<evidence type="ECO:0000313" key="6">
    <source>
        <dbReference type="Proteomes" id="UP000537260"/>
    </source>
</evidence>
<dbReference type="SUPFAM" id="SSF53448">
    <property type="entry name" value="Nucleotide-diphospho-sugar transferases"/>
    <property type="match status" value="1"/>
</dbReference>
<dbReference type="PANTHER" id="PTHR43685">
    <property type="entry name" value="GLYCOSYLTRANSFERASE"/>
    <property type="match status" value="1"/>
</dbReference>
<dbReference type="PANTHER" id="PTHR43685:SF5">
    <property type="entry name" value="GLYCOSYLTRANSFERASE EPSE-RELATED"/>
    <property type="match status" value="1"/>
</dbReference>
<dbReference type="InterPro" id="IPR050834">
    <property type="entry name" value="Glycosyltransf_2"/>
</dbReference>
<dbReference type="Gene3D" id="3.90.550.10">
    <property type="entry name" value="Spore Coat Polysaccharide Biosynthesis Protein SpsA, Chain A"/>
    <property type="match status" value="1"/>
</dbReference>
<comment type="similarity">
    <text evidence="1">Belongs to the glycosyltransferase 2 family.</text>
</comment>
<dbReference type="Pfam" id="PF00535">
    <property type="entry name" value="Glycos_transf_2"/>
    <property type="match status" value="1"/>
</dbReference>
<evidence type="ECO:0000256" key="3">
    <source>
        <dbReference type="ARBA" id="ARBA00022679"/>
    </source>
</evidence>
<name>A0A7Z0J6S5_9MICO</name>
<keyword evidence="2" id="KW-0328">Glycosyltransferase</keyword>
<sequence length="332" mass="36622">MQNPVPTSQVSVALCTFNGARFIAAQLRSILAQSARIAEIVVADDGSADATVDIVRAIAAEIRSQGDSVDIRILEGPGGNGVTKNFERAVAACTQDLIALSDQDDLWHADRLAVQLAEFDSRSDLTLLFGDARLVDEHGAPLGSSLFETLEFDETTRAAVHQGHAFDVLLRRNVVTGATVLFRRSLLKRALPFPTEWIHDEWLAVIAAATNGVDLIDREVIDYRQHGNNEIGVREPSLANKVKRVLMPRGDRNRLLAVRSRVLQQRFEELQLDDDLVQAARGKAAFERFRAELPGARIRRLLPVLKRATTGDYTRFASQGSTDVLRDLLQPA</sequence>